<dbReference type="OMA" id="YFQHEIT"/>
<dbReference type="InterPro" id="IPR017901">
    <property type="entry name" value="C-CAP_CF_C-like"/>
</dbReference>
<dbReference type="PANTHER" id="PTHR15139:SF0">
    <property type="entry name" value="TUBULIN-SPECIFIC CHAPERONE C"/>
    <property type="match status" value="1"/>
</dbReference>
<organism evidence="7 8">
    <name type="scientific">Dactylellina haptotyla (strain CBS 200.50)</name>
    <name type="common">Nematode-trapping fungus</name>
    <name type="synonym">Monacrosporium haptotylum</name>
    <dbReference type="NCBI Taxonomy" id="1284197"/>
    <lineage>
        <taxon>Eukaryota</taxon>
        <taxon>Fungi</taxon>
        <taxon>Dikarya</taxon>
        <taxon>Ascomycota</taxon>
        <taxon>Pezizomycotina</taxon>
        <taxon>Orbiliomycetes</taxon>
        <taxon>Orbiliales</taxon>
        <taxon>Orbiliaceae</taxon>
        <taxon>Dactylellina</taxon>
    </lineage>
</organism>
<gene>
    <name evidence="7" type="ORF">H072_567</name>
</gene>
<evidence type="ECO:0000256" key="5">
    <source>
        <dbReference type="SAM" id="MobiDB-lite"/>
    </source>
</evidence>
<dbReference type="InterPro" id="IPR016098">
    <property type="entry name" value="CAP/MinC_C"/>
</dbReference>
<evidence type="ECO:0000313" key="7">
    <source>
        <dbReference type="EMBL" id="EPS45414.1"/>
    </source>
</evidence>
<dbReference type="Gene3D" id="1.20.58.1250">
    <property type="entry name" value="Tubulin Binding Cofactor C, N-terminal domain"/>
    <property type="match status" value="1"/>
</dbReference>
<feature type="compositionally biased region" description="Low complexity" evidence="5">
    <location>
        <begin position="105"/>
        <end position="137"/>
    </location>
</feature>
<evidence type="ECO:0000256" key="2">
    <source>
        <dbReference type="ARBA" id="ARBA00008848"/>
    </source>
</evidence>
<dbReference type="GO" id="GO:0005737">
    <property type="term" value="C:cytoplasm"/>
    <property type="evidence" value="ECO:0007669"/>
    <property type="project" value="UniProtKB-SubCell"/>
</dbReference>
<evidence type="ECO:0000256" key="1">
    <source>
        <dbReference type="ARBA" id="ARBA00004496"/>
    </source>
</evidence>
<reference evidence="7 8" key="1">
    <citation type="journal article" date="2013" name="PLoS Genet.">
        <title>Genomic mechanisms accounting for the adaptation to parasitism in nematode-trapping fungi.</title>
        <authorList>
            <person name="Meerupati T."/>
            <person name="Andersson K.M."/>
            <person name="Friman E."/>
            <person name="Kumar D."/>
            <person name="Tunlid A."/>
            <person name="Ahren D."/>
        </authorList>
    </citation>
    <scope>NUCLEOTIDE SEQUENCE [LARGE SCALE GENOMIC DNA]</scope>
    <source>
        <strain evidence="7 8">CBS 200.50</strain>
    </source>
</reference>
<dbReference type="GO" id="GO:0007021">
    <property type="term" value="P:tubulin complex assembly"/>
    <property type="evidence" value="ECO:0007669"/>
    <property type="project" value="TreeGrafter"/>
</dbReference>
<feature type="region of interest" description="Disordered" evidence="5">
    <location>
        <begin position="102"/>
        <end position="144"/>
    </location>
</feature>
<evidence type="ECO:0000256" key="4">
    <source>
        <dbReference type="ARBA" id="ARBA00023186"/>
    </source>
</evidence>
<dbReference type="InterPro" id="IPR027684">
    <property type="entry name" value="TBCC"/>
</dbReference>
<sequence length="341" mass="37264">MDEPEPEPKPEPQTPRDIFHSSFTLEIGALEERVLAFPAVRAQDRDSFIDKILSKIGALTHDLGDASNYLPAYDQRRLKSLADQFSTARKELAPRAKFSFKNRRAVASPSPAEATASSTSQPAAQQAQQTPVDTPPAGASKSFTSSIPADRVATLSSRQNARLHPPAPTPKTTILSLSSLTNCIVTSTPQTSATQFATLSITDITSSILLCGAIAGPAHITSLKNSILVLSCHQFRLHSSTNVDVYLRCRSRPIIEHCKGIRVAWLPERFANANSNEDSSGGADMWNQVDDFNWLKEGKPSPNWAVLEDTHRITDEVWEKVVDEESRIDGGLAEILPGRLE</sequence>
<name>S8ARE4_DACHA</name>
<dbReference type="InterPro" id="IPR038397">
    <property type="entry name" value="TBCC_N_sf"/>
</dbReference>
<comment type="similarity">
    <text evidence="2">Belongs to the TBCC family.</text>
</comment>
<reference evidence="8" key="2">
    <citation type="submission" date="2013-04" db="EMBL/GenBank/DDBJ databases">
        <title>Genomic mechanisms accounting for the adaptation to parasitism in nematode-trapping fungi.</title>
        <authorList>
            <person name="Ahren D.G."/>
        </authorList>
    </citation>
    <scope>NUCLEOTIDE SEQUENCE [LARGE SCALE GENOMIC DNA]</scope>
    <source>
        <strain evidence="8">CBS 200.50</strain>
    </source>
</reference>
<dbReference type="OrthoDB" id="194775at2759"/>
<dbReference type="AlphaFoldDB" id="S8ARE4"/>
<dbReference type="InterPro" id="IPR012945">
    <property type="entry name" value="Tubulin-bd_cofactor_C_dom"/>
</dbReference>
<dbReference type="STRING" id="1284197.S8ARE4"/>
<dbReference type="Pfam" id="PF07986">
    <property type="entry name" value="TBCC"/>
    <property type="match status" value="1"/>
</dbReference>
<keyword evidence="3" id="KW-0963">Cytoplasm</keyword>
<dbReference type="PROSITE" id="PS51329">
    <property type="entry name" value="C_CAP_COFACTOR_C"/>
    <property type="match status" value="1"/>
</dbReference>
<evidence type="ECO:0000256" key="3">
    <source>
        <dbReference type="ARBA" id="ARBA00022490"/>
    </source>
</evidence>
<keyword evidence="8" id="KW-1185">Reference proteome</keyword>
<dbReference type="eggNOG" id="KOG2512">
    <property type="taxonomic scope" value="Eukaryota"/>
</dbReference>
<comment type="subcellular location">
    <subcellularLocation>
        <location evidence="1">Cytoplasm</location>
    </subcellularLocation>
</comment>
<evidence type="ECO:0000313" key="8">
    <source>
        <dbReference type="Proteomes" id="UP000015100"/>
    </source>
</evidence>
<proteinExistence type="inferred from homology"/>
<dbReference type="SMART" id="SM00673">
    <property type="entry name" value="CARP"/>
    <property type="match status" value="1"/>
</dbReference>
<dbReference type="PANTHER" id="PTHR15139">
    <property type="entry name" value="TUBULIN FOLDING COFACTOR C"/>
    <property type="match status" value="1"/>
</dbReference>
<dbReference type="GO" id="GO:0007023">
    <property type="term" value="P:post-chaperonin tubulin folding pathway"/>
    <property type="evidence" value="ECO:0007669"/>
    <property type="project" value="InterPro"/>
</dbReference>
<dbReference type="HOGENOM" id="CLU_032612_1_0_1"/>
<dbReference type="Gene3D" id="2.160.20.70">
    <property type="match status" value="1"/>
</dbReference>
<comment type="caution">
    <text evidence="7">The sequence shown here is derived from an EMBL/GenBank/DDBJ whole genome shotgun (WGS) entry which is preliminary data.</text>
</comment>
<keyword evidence="4" id="KW-0143">Chaperone</keyword>
<feature type="domain" description="C-CAP/cofactor C-like" evidence="6">
    <location>
        <begin position="135"/>
        <end position="294"/>
    </location>
</feature>
<dbReference type="Proteomes" id="UP000015100">
    <property type="component" value="Unassembled WGS sequence"/>
</dbReference>
<accession>S8ARE4</accession>
<dbReference type="EMBL" id="AQGS01000016">
    <property type="protein sequence ID" value="EPS45414.1"/>
    <property type="molecule type" value="Genomic_DNA"/>
</dbReference>
<dbReference type="InterPro" id="IPR006599">
    <property type="entry name" value="CARP_motif"/>
</dbReference>
<protein>
    <recommendedName>
        <fullName evidence="6">C-CAP/cofactor C-like domain-containing protein</fullName>
    </recommendedName>
</protein>
<evidence type="ECO:0000259" key="6">
    <source>
        <dbReference type="PROSITE" id="PS51329"/>
    </source>
</evidence>